<feature type="compositionally biased region" description="Pro residues" evidence="7">
    <location>
        <begin position="409"/>
        <end position="419"/>
    </location>
</feature>
<proteinExistence type="predicted"/>
<dbReference type="PANTHER" id="PTHR23517">
    <property type="entry name" value="RESISTANCE PROTEIN MDTM, PUTATIVE-RELATED-RELATED"/>
    <property type="match status" value="1"/>
</dbReference>
<feature type="transmembrane region" description="Helical" evidence="8">
    <location>
        <begin position="217"/>
        <end position="238"/>
    </location>
</feature>
<comment type="subcellular location">
    <subcellularLocation>
        <location evidence="1">Cell membrane</location>
        <topology evidence="1">Multi-pass membrane protein</topology>
    </subcellularLocation>
</comment>
<keyword evidence="6 8" id="KW-0472">Membrane</keyword>
<reference evidence="10" key="1">
    <citation type="submission" date="2016-12" db="EMBL/GenBank/DDBJ databases">
        <title>Genome sequence of Streptomyces antioxidans MUSC 164.</title>
        <authorList>
            <person name="Lee L.-H."/>
            <person name="Ser H.-L."/>
        </authorList>
    </citation>
    <scope>NUCLEOTIDE SEQUENCE [LARGE SCALE GENOMIC DNA]</scope>
    <source>
        <strain evidence="10">MUSC 164</strain>
    </source>
</reference>
<feature type="transmembrane region" description="Helical" evidence="8">
    <location>
        <begin position="171"/>
        <end position="190"/>
    </location>
</feature>
<keyword evidence="2" id="KW-0813">Transport</keyword>
<sequence length="429" mass="43819">MSRMSQLPRLSRGFTFWLIATVQALLLFASSAPSPLYGVYQAEWGFSATMLTAVFAVYAIALLAALLVVGGVSDHIGRRKVLGASLVVEVVSMLLFFTADGVGPLLAARAVQGLATGAATGATSSALLDLQPPDRPRLGPLVNSLVPLVGLALGALGSGLLVEYAPAPKTLVYGLLLVVFVLAALVVPLLPETSPRSPGAVASLVPRIAVPHQARPLFLTVAPCLFAVWAVGGLYMSLGPSIAVRTLHLSGHLVGGLVIFAQTGSGALGSLLRRKHPPRRTMTLGFVAFLVGIGATLGALAIPSPALFFTGIVIAGYGFGTGFLGAFQTIAPLAGPDERAGLVAGMYVVSYLGFSVPAVVAGLAVQKVGLSTTTTAYSIAVMVLAVVACAGLLVQERREKRTAAGAPHLLPPGAAPAPPVARAADADHH</sequence>
<feature type="transmembrane region" description="Helical" evidence="8">
    <location>
        <begin position="342"/>
        <end position="364"/>
    </location>
</feature>
<evidence type="ECO:0000256" key="3">
    <source>
        <dbReference type="ARBA" id="ARBA00022475"/>
    </source>
</evidence>
<feature type="region of interest" description="Disordered" evidence="7">
    <location>
        <begin position="404"/>
        <end position="429"/>
    </location>
</feature>
<keyword evidence="5 8" id="KW-1133">Transmembrane helix</keyword>
<feature type="transmembrane region" description="Helical" evidence="8">
    <location>
        <begin position="142"/>
        <end position="165"/>
    </location>
</feature>
<feature type="transmembrane region" description="Helical" evidence="8">
    <location>
        <begin position="47"/>
        <end position="69"/>
    </location>
</feature>
<feature type="transmembrane region" description="Helical" evidence="8">
    <location>
        <begin position="376"/>
        <end position="394"/>
    </location>
</feature>
<dbReference type="PROSITE" id="PS50850">
    <property type="entry name" value="MFS"/>
    <property type="match status" value="1"/>
</dbReference>
<dbReference type="AlphaFoldDB" id="A0A1V4D7L8"/>
<evidence type="ECO:0000256" key="8">
    <source>
        <dbReference type="SAM" id="Phobius"/>
    </source>
</evidence>
<dbReference type="InterPro" id="IPR005829">
    <property type="entry name" value="Sugar_transporter_CS"/>
</dbReference>
<evidence type="ECO:0000256" key="5">
    <source>
        <dbReference type="ARBA" id="ARBA00022989"/>
    </source>
</evidence>
<evidence type="ECO:0000256" key="6">
    <source>
        <dbReference type="ARBA" id="ARBA00023136"/>
    </source>
</evidence>
<dbReference type="GO" id="GO:0022857">
    <property type="term" value="F:transmembrane transporter activity"/>
    <property type="evidence" value="ECO:0007669"/>
    <property type="project" value="InterPro"/>
</dbReference>
<dbReference type="PANTHER" id="PTHR23517:SF13">
    <property type="entry name" value="MAJOR FACILITATOR SUPERFAMILY MFS_1"/>
    <property type="match status" value="1"/>
</dbReference>
<feature type="transmembrane region" description="Helical" evidence="8">
    <location>
        <begin position="308"/>
        <end position="330"/>
    </location>
</feature>
<evidence type="ECO:0000259" key="9">
    <source>
        <dbReference type="PROSITE" id="PS50850"/>
    </source>
</evidence>
<dbReference type="InterPro" id="IPR011701">
    <property type="entry name" value="MFS"/>
</dbReference>
<protein>
    <submittedName>
        <fullName evidence="10">MFS transporter</fullName>
    </submittedName>
</protein>
<dbReference type="SUPFAM" id="SSF103473">
    <property type="entry name" value="MFS general substrate transporter"/>
    <property type="match status" value="1"/>
</dbReference>
<evidence type="ECO:0000313" key="10">
    <source>
        <dbReference type="EMBL" id="OPF80995.1"/>
    </source>
</evidence>
<feature type="domain" description="Major facilitator superfamily (MFS) profile" evidence="9">
    <location>
        <begin position="15"/>
        <end position="398"/>
    </location>
</feature>
<evidence type="ECO:0000256" key="7">
    <source>
        <dbReference type="SAM" id="MobiDB-lite"/>
    </source>
</evidence>
<evidence type="ECO:0000256" key="2">
    <source>
        <dbReference type="ARBA" id="ARBA00022448"/>
    </source>
</evidence>
<keyword evidence="11" id="KW-1185">Reference proteome</keyword>
<accession>A0A1V4D7L8</accession>
<organism evidence="10 11">
    <name type="scientific">Streptomyces antioxidans</name>
    <dbReference type="NCBI Taxonomy" id="1507734"/>
    <lineage>
        <taxon>Bacteria</taxon>
        <taxon>Bacillati</taxon>
        <taxon>Actinomycetota</taxon>
        <taxon>Actinomycetes</taxon>
        <taxon>Kitasatosporales</taxon>
        <taxon>Streptomycetaceae</taxon>
        <taxon>Streptomyces</taxon>
    </lineage>
</organism>
<keyword evidence="4 8" id="KW-0812">Transmembrane</keyword>
<dbReference type="Pfam" id="PF07690">
    <property type="entry name" value="MFS_1"/>
    <property type="match status" value="1"/>
</dbReference>
<dbReference type="Gene3D" id="1.20.1250.20">
    <property type="entry name" value="MFS general substrate transporter like domains"/>
    <property type="match status" value="1"/>
</dbReference>
<evidence type="ECO:0000313" key="11">
    <source>
        <dbReference type="Proteomes" id="UP000033615"/>
    </source>
</evidence>
<evidence type="ECO:0000256" key="4">
    <source>
        <dbReference type="ARBA" id="ARBA00022692"/>
    </source>
</evidence>
<dbReference type="CDD" id="cd06174">
    <property type="entry name" value="MFS"/>
    <property type="match status" value="1"/>
</dbReference>
<dbReference type="EMBL" id="LAKD02000027">
    <property type="protein sequence ID" value="OPF80995.1"/>
    <property type="molecule type" value="Genomic_DNA"/>
</dbReference>
<dbReference type="GO" id="GO:0005886">
    <property type="term" value="C:plasma membrane"/>
    <property type="evidence" value="ECO:0007669"/>
    <property type="project" value="UniProtKB-SubCell"/>
</dbReference>
<dbReference type="InterPro" id="IPR020846">
    <property type="entry name" value="MFS_dom"/>
</dbReference>
<gene>
    <name evidence="10" type="ORF">VT50_0210655</name>
</gene>
<dbReference type="Proteomes" id="UP000033615">
    <property type="component" value="Unassembled WGS sequence"/>
</dbReference>
<comment type="caution">
    <text evidence="10">The sequence shown here is derived from an EMBL/GenBank/DDBJ whole genome shotgun (WGS) entry which is preliminary data.</text>
</comment>
<evidence type="ECO:0000256" key="1">
    <source>
        <dbReference type="ARBA" id="ARBA00004651"/>
    </source>
</evidence>
<dbReference type="InterPro" id="IPR036259">
    <property type="entry name" value="MFS_trans_sf"/>
</dbReference>
<keyword evidence="3" id="KW-1003">Cell membrane</keyword>
<name>A0A1V4D7L8_9ACTN</name>
<dbReference type="OrthoDB" id="3177957at2"/>
<feature type="transmembrane region" description="Helical" evidence="8">
    <location>
        <begin position="250"/>
        <end position="272"/>
    </location>
</feature>
<dbReference type="InterPro" id="IPR050171">
    <property type="entry name" value="MFS_Transporters"/>
</dbReference>
<feature type="transmembrane region" description="Helical" evidence="8">
    <location>
        <begin position="284"/>
        <end position="302"/>
    </location>
</feature>
<dbReference type="PROSITE" id="PS00216">
    <property type="entry name" value="SUGAR_TRANSPORT_1"/>
    <property type="match status" value="1"/>
</dbReference>